<dbReference type="Proteomes" id="UP001221519">
    <property type="component" value="Plasmid unnamed1"/>
</dbReference>
<evidence type="ECO:0000313" key="2">
    <source>
        <dbReference type="Proteomes" id="UP001221519"/>
    </source>
</evidence>
<dbReference type="RefSeq" id="WP_047913028.1">
    <property type="nucleotide sequence ID" value="NZ_CP118109.1"/>
</dbReference>
<keyword evidence="1" id="KW-0614">Plasmid</keyword>
<accession>A0ABY7XK98</accession>
<name>A0ABY7XK98_9BACL</name>
<proteinExistence type="predicted"/>
<organism evidence="1 2">
    <name type="scientific">Paenibacillus urinalis</name>
    <dbReference type="NCBI Taxonomy" id="521520"/>
    <lineage>
        <taxon>Bacteria</taxon>
        <taxon>Bacillati</taxon>
        <taxon>Bacillota</taxon>
        <taxon>Bacilli</taxon>
        <taxon>Bacillales</taxon>
        <taxon>Paenibacillaceae</taxon>
        <taxon>Paenibacillus</taxon>
    </lineage>
</organism>
<reference evidence="1 2" key="1">
    <citation type="submission" date="2023-02" db="EMBL/GenBank/DDBJ databases">
        <title>Pathogen: clinical or host-associated sample.</title>
        <authorList>
            <person name="Hergert J."/>
            <person name="Casey R."/>
            <person name="Wagner J."/>
            <person name="Young E.L."/>
            <person name="Oakeson K.F."/>
        </authorList>
    </citation>
    <scope>NUCLEOTIDE SEQUENCE [LARGE SCALE GENOMIC DNA]</scope>
    <source>
        <strain evidence="1 2">2022CK-00829</strain>
        <plasmid evidence="1 2">unnamed1</plasmid>
    </source>
</reference>
<evidence type="ECO:0000313" key="1">
    <source>
        <dbReference type="EMBL" id="WDI05201.1"/>
    </source>
</evidence>
<geneLocation type="plasmid" evidence="1 2">
    <name>unnamed1</name>
</geneLocation>
<dbReference type="EMBL" id="CP118109">
    <property type="protein sequence ID" value="WDI05201.1"/>
    <property type="molecule type" value="Genomic_DNA"/>
</dbReference>
<sequence length="115" mass="13538">MELMTAYHYRDPGEFQASINLQKAKNGDFIGFWTTEKGLVIRPANMTDSHLLNCIRLTERRVQDIDLRELASQIMSKKYRRNKAKNIRMDVIAEYLRKSKTYLLMIEEAKNRGLI</sequence>
<protein>
    <submittedName>
        <fullName evidence="1">Uncharacterized protein</fullName>
    </submittedName>
</protein>
<gene>
    <name evidence="1" type="ORF">PUW25_25675</name>
</gene>
<keyword evidence="2" id="KW-1185">Reference proteome</keyword>